<proteinExistence type="predicted"/>
<evidence type="ECO:0000256" key="1">
    <source>
        <dbReference type="SAM" id="SignalP"/>
    </source>
</evidence>
<dbReference type="Proteomes" id="UP000095597">
    <property type="component" value="Unassembled WGS sequence"/>
</dbReference>
<dbReference type="OrthoDB" id="1853137at2"/>
<evidence type="ECO:0000313" key="3">
    <source>
        <dbReference type="Proteomes" id="UP000095597"/>
    </source>
</evidence>
<feature type="chain" id="PRO_5008013760" evidence="1">
    <location>
        <begin position="28"/>
        <end position="175"/>
    </location>
</feature>
<dbReference type="EMBL" id="CYXO01000023">
    <property type="protein sequence ID" value="CUN24078.1"/>
    <property type="molecule type" value="Genomic_DNA"/>
</dbReference>
<evidence type="ECO:0000313" key="2">
    <source>
        <dbReference type="EMBL" id="CUN24078.1"/>
    </source>
</evidence>
<protein>
    <submittedName>
        <fullName evidence="2">Uncharacterized protein</fullName>
    </submittedName>
</protein>
<accession>A0A173VDT4</accession>
<dbReference type="AlphaFoldDB" id="A0A173VDT4"/>
<sequence>MKLQKSIITLAIAATLSASVFTLPALAADNTQASTQFTYTKQNDPTYTVSIPSSLSLTDEGTPLTITASDVAYLNGKKVSVTIAGTNYYRNQLVLSAKTSKPTYTDTIRYQLIGPSNNVIETTGQNTATGTELASFTDNGTVTYTAKPVIGSKGQNLEPGVNYTGTMTFGIGLVE</sequence>
<reference evidence="2 3" key="1">
    <citation type="submission" date="2015-09" db="EMBL/GenBank/DDBJ databases">
        <authorList>
            <consortium name="Pathogen Informatics"/>
        </authorList>
    </citation>
    <scope>NUCLEOTIDE SEQUENCE [LARGE SCALE GENOMIC DNA]</scope>
    <source>
        <strain evidence="2 3">2789STDY5834961</strain>
    </source>
</reference>
<dbReference type="RefSeq" id="WP_055215170.1">
    <property type="nucleotide sequence ID" value="NZ_CYXO01000023.1"/>
</dbReference>
<gene>
    <name evidence="2" type="ORF">ERS852573_02767</name>
</gene>
<feature type="signal peptide" evidence="1">
    <location>
        <begin position="1"/>
        <end position="27"/>
    </location>
</feature>
<organism evidence="2 3">
    <name type="scientific">Dorea longicatena</name>
    <dbReference type="NCBI Taxonomy" id="88431"/>
    <lineage>
        <taxon>Bacteria</taxon>
        <taxon>Bacillati</taxon>
        <taxon>Bacillota</taxon>
        <taxon>Clostridia</taxon>
        <taxon>Lachnospirales</taxon>
        <taxon>Lachnospiraceae</taxon>
        <taxon>Dorea</taxon>
    </lineage>
</organism>
<keyword evidence="1" id="KW-0732">Signal</keyword>
<name>A0A173VDT4_9FIRM</name>